<dbReference type="RefSeq" id="WP_006192226.1">
    <property type="nucleotide sequence ID" value="NC_015437.1"/>
</dbReference>
<dbReference type="InterPro" id="IPR045865">
    <property type="entry name" value="ACT-like_dom_sf"/>
</dbReference>
<comment type="similarity">
    <text evidence="1">Belongs to the UPF0735 family.</text>
</comment>
<dbReference type="PIRSF" id="PIRSF025624">
    <property type="entry name" value="ACT_PheB"/>
    <property type="match status" value="1"/>
</dbReference>
<dbReference type="InterPro" id="IPR002912">
    <property type="entry name" value="ACT_dom"/>
</dbReference>
<evidence type="ECO:0000313" key="6">
    <source>
        <dbReference type="Proteomes" id="UP000011124"/>
    </source>
</evidence>
<dbReference type="KEGG" id="ssg:Selsp_1240"/>
<dbReference type="STRING" id="546271.Selsp_1240"/>
<dbReference type="eggNOG" id="COG4492">
    <property type="taxonomic scope" value="Bacteria"/>
</dbReference>
<dbReference type="EMBL" id="CP002637">
    <property type="protein sequence ID" value="AEC00199.1"/>
    <property type="molecule type" value="Genomic_DNA"/>
</dbReference>
<organism evidence="4 5">
    <name type="scientific">Selenomonas sputigena (strain ATCC 35185 / DSM 20758 / CCUG 44933 / VPI D19B-28)</name>
    <dbReference type="NCBI Taxonomy" id="546271"/>
    <lineage>
        <taxon>Bacteria</taxon>
        <taxon>Bacillati</taxon>
        <taxon>Bacillota</taxon>
        <taxon>Negativicutes</taxon>
        <taxon>Selenomonadales</taxon>
        <taxon>Selenomonadaceae</taxon>
        <taxon>Selenomonas</taxon>
    </lineage>
</organism>
<feature type="domain" description="ACT" evidence="2">
    <location>
        <begin position="81"/>
        <end position="156"/>
    </location>
</feature>
<proteinExistence type="inferred from homology"/>
<dbReference type="CDD" id="cd04888">
    <property type="entry name" value="ACT_PheB-BS"/>
    <property type="match status" value="1"/>
</dbReference>
<dbReference type="PROSITE" id="PS51671">
    <property type="entry name" value="ACT"/>
    <property type="match status" value="1"/>
</dbReference>
<dbReference type="AlphaFoldDB" id="C9LTI0"/>
<dbReference type="InterPro" id="IPR008310">
    <property type="entry name" value="UPF0735_ACT_dom-cont"/>
</dbReference>
<gene>
    <name evidence="4" type="primary">pheB</name>
    <name evidence="3" type="ordered locus">Selsp_1240</name>
    <name evidence="4" type="ORF">SELSPUOL_00991</name>
</gene>
<evidence type="ECO:0000259" key="2">
    <source>
        <dbReference type="PROSITE" id="PS51671"/>
    </source>
</evidence>
<dbReference type="NCBIfam" id="NF003361">
    <property type="entry name" value="PRK04435.1"/>
    <property type="match status" value="1"/>
</dbReference>
<dbReference type="SUPFAM" id="SSF55021">
    <property type="entry name" value="ACT-like"/>
    <property type="match status" value="1"/>
</dbReference>
<dbReference type="HOGENOM" id="CLU_128147_0_0_9"/>
<dbReference type="Proteomes" id="UP000003505">
    <property type="component" value="Unassembled WGS sequence"/>
</dbReference>
<evidence type="ECO:0000313" key="5">
    <source>
        <dbReference type="Proteomes" id="UP000003505"/>
    </source>
</evidence>
<dbReference type="Gene3D" id="3.30.70.260">
    <property type="match status" value="1"/>
</dbReference>
<protein>
    <recommendedName>
        <fullName evidence="1">UPF0735 ACT domain-containing protein Selsp_1240</fullName>
    </recommendedName>
</protein>
<evidence type="ECO:0000313" key="3">
    <source>
        <dbReference type="EMBL" id="AEC00199.1"/>
    </source>
</evidence>
<reference evidence="4 5" key="1">
    <citation type="submission" date="2009-09" db="EMBL/GenBank/DDBJ databases">
        <authorList>
            <person name="Weinstock G."/>
            <person name="Sodergren E."/>
            <person name="Clifton S."/>
            <person name="Fulton L."/>
            <person name="Fulton B."/>
            <person name="Courtney L."/>
            <person name="Fronick C."/>
            <person name="Harrison M."/>
            <person name="Strong C."/>
            <person name="Farmer C."/>
            <person name="Delahaunty K."/>
            <person name="Markovic C."/>
            <person name="Hall O."/>
            <person name="Minx P."/>
            <person name="Tomlinson C."/>
            <person name="Mitreva M."/>
            <person name="Nelson J."/>
            <person name="Hou S."/>
            <person name="Wollam A."/>
            <person name="Pepin K.H."/>
            <person name="Johnson M."/>
            <person name="Bhonagiri V."/>
            <person name="Nash W.E."/>
            <person name="Warren W."/>
            <person name="Chinwalla A."/>
            <person name="Mardis E.R."/>
            <person name="Wilson R.K."/>
        </authorList>
    </citation>
    <scope>NUCLEOTIDE SEQUENCE [LARGE SCALE GENOMIC DNA]</scope>
    <source>
        <strain evidence="4">ATCC 35185</strain>
        <strain evidence="5">ATCC 35185 / DSM 20758 / VPI D19B-28</strain>
    </source>
</reference>
<dbReference type="HAMAP" id="MF_00707">
    <property type="entry name" value="UPF0735"/>
    <property type="match status" value="1"/>
</dbReference>
<dbReference type="EMBL" id="ACKP02000015">
    <property type="protein sequence ID" value="EEX77714.1"/>
    <property type="molecule type" value="Genomic_DNA"/>
</dbReference>
<sequence>MPRERKENTEQKAQSGFFLVQEQILPEAIKKTIRVKEMLKRGDARTINEAVDSMGLSRSAYYKYKDYVFPFYEASRNKIISLTLLLEHKKGVLSSVLNTISADSGSVLTINQGIPLQGVANATVSIETANLSVDLEALLDKLRMVDGVKRLEVLGQA</sequence>
<evidence type="ECO:0000256" key="1">
    <source>
        <dbReference type="HAMAP-Rule" id="MF_00707"/>
    </source>
</evidence>
<reference evidence="3 6" key="2">
    <citation type="submission" date="2011-04" db="EMBL/GenBank/DDBJ databases">
        <title>The complete genome of Selenomonas sputigena DSM 20758.</title>
        <authorList>
            <consortium name="US DOE Joint Genome Institute (JGI-PGF)"/>
            <person name="Lucas S."/>
            <person name="Copeland A."/>
            <person name="Lapidus A."/>
            <person name="Bruce D."/>
            <person name="Goodwin L."/>
            <person name="Pitluck S."/>
            <person name="Peters L."/>
            <person name="Kyrpides N."/>
            <person name="Mavromatis K."/>
            <person name="Ivanova N."/>
            <person name="Ovchinnikova G."/>
            <person name="Teshima H."/>
            <person name="Detter J.C."/>
            <person name="Tapia R."/>
            <person name="Han C."/>
            <person name="Land M."/>
            <person name="Hauser L."/>
            <person name="Markowitz V."/>
            <person name="Cheng J.-F."/>
            <person name="Hugenholtz P."/>
            <person name="Woyke T."/>
            <person name="Wu D."/>
            <person name="Gronow S."/>
            <person name="Wellnitz S."/>
            <person name="Schneider S."/>
            <person name="Klenk H.-P."/>
            <person name="Eisen J.A."/>
        </authorList>
    </citation>
    <scope>NUCLEOTIDE SEQUENCE [LARGE SCALE GENOMIC DNA]</scope>
    <source>
        <strain evidence="3">ATCC 35185</strain>
        <strain evidence="6">ATCC 35185 / DSM 20758 / VPI D19B-28</strain>
    </source>
</reference>
<dbReference type="Proteomes" id="UP000011124">
    <property type="component" value="Chromosome"/>
</dbReference>
<dbReference type="OrthoDB" id="9788773at2"/>
<accession>C9LTI0</accession>
<keyword evidence="6" id="KW-1185">Reference proteome</keyword>
<evidence type="ECO:0000313" key="4">
    <source>
        <dbReference type="EMBL" id="EEX77714.1"/>
    </source>
</evidence>
<name>C9LTI0_SELS3</name>